<keyword evidence="1" id="KW-0732">Signal</keyword>
<evidence type="ECO:0000313" key="3">
    <source>
        <dbReference type="EMBL" id="CAD8616392.1"/>
    </source>
</evidence>
<dbReference type="InterPro" id="IPR037401">
    <property type="entry name" value="SnoaL-like"/>
</dbReference>
<reference evidence="3" key="1">
    <citation type="submission" date="2021-01" db="EMBL/GenBank/DDBJ databases">
        <authorList>
            <person name="Corre E."/>
            <person name="Pelletier E."/>
            <person name="Niang G."/>
            <person name="Scheremetjew M."/>
            <person name="Finn R."/>
            <person name="Kale V."/>
            <person name="Holt S."/>
            <person name="Cochrane G."/>
            <person name="Meng A."/>
            <person name="Brown T."/>
            <person name="Cohen L."/>
        </authorList>
    </citation>
    <scope>NUCLEOTIDE SEQUENCE</scope>
    <source>
        <strain evidence="3">PLY182g</strain>
    </source>
</reference>
<evidence type="ECO:0000259" key="2">
    <source>
        <dbReference type="Pfam" id="PF12680"/>
    </source>
</evidence>
<dbReference type="EMBL" id="HBEY01041347">
    <property type="protein sequence ID" value="CAD8616392.1"/>
    <property type="molecule type" value="Transcribed_RNA"/>
</dbReference>
<dbReference type="PANTHER" id="PTHR33698">
    <property type="entry name" value="NUCLEAR TRANSPORT FACTOR 2 (NTF2)-LIKE PROTEIN"/>
    <property type="match status" value="1"/>
</dbReference>
<feature type="signal peptide" evidence="1">
    <location>
        <begin position="1"/>
        <end position="19"/>
    </location>
</feature>
<name>A0A7S0Q831_9EUKA</name>
<dbReference type="AlphaFoldDB" id="A0A7S0Q831"/>
<accession>A0A7S0Q831</accession>
<dbReference type="Gene3D" id="3.10.450.50">
    <property type="match status" value="1"/>
</dbReference>
<evidence type="ECO:0000256" key="1">
    <source>
        <dbReference type="SAM" id="SignalP"/>
    </source>
</evidence>
<dbReference type="SUPFAM" id="SSF54427">
    <property type="entry name" value="NTF2-like"/>
    <property type="match status" value="1"/>
</dbReference>
<proteinExistence type="predicted"/>
<protein>
    <recommendedName>
        <fullName evidence="2">SnoaL-like domain-containing protein</fullName>
    </recommendedName>
</protein>
<dbReference type="InterPro" id="IPR032710">
    <property type="entry name" value="NTF2-like_dom_sf"/>
</dbReference>
<organism evidence="3">
    <name type="scientific">Coccolithus braarudii</name>
    <dbReference type="NCBI Taxonomy" id="221442"/>
    <lineage>
        <taxon>Eukaryota</taxon>
        <taxon>Haptista</taxon>
        <taxon>Haptophyta</taxon>
        <taxon>Prymnesiophyceae</taxon>
        <taxon>Coccolithales</taxon>
        <taxon>Coccolithaceae</taxon>
        <taxon>Coccolithus</taxon>
    </lineage>
</organism>
<dbReference type="PANTHER" id="PTHR33698:SF3">
    <property type="entry name" value="OS09G0266000 PROTEIN"/>
    <property type="match status" value="1"/>
</dbReference>
<gene>
    <name evidence="3" type="ORF">CPEL01642_LOCUS19773</name>
</gene>
<feature type="domain" description="SnoaL-like" evidence="2">
    <location>
        <begin position="42"/>
        <end position="144"/>
    </location>
</feature>
<feature type="chain" id="PRO_5030951364" description="SnoaL-like domain-containing protein" evidence="1">
    <location>
        <begin position="20"/>
        <end position="179"/>
    </location>
</feature>
<dbReference type="Pfam" id="PF12680">
    <property type="entry name" value="SnoaL_2"/>
    <property type="match status" value="1"/>
</dbReference>
<sequence length="179" mass="19377">MMLHLGARVGPLLATLASSSTLRSSVGPVAVIDTAARNEEAVRTFFYCWNQRDMHAAAALFSEDVVYEDTLYPERFVGKEQLCYHLNRVADAVPASFRFKVDMLSGSAESVGAQWHVELADGTQLPFTRGCSMYKFNEAGQITSGFDVPEPTLKSGSVSLALLSLVSKLFKAFDVGGGS</sequence>